<dbReference type="PANTHER" id="PTHR19288:SF95">
    <property type="entry name" value="D-GLYCEROL 3-PHOSPHATE PHOSPHATASE"/>
    <property type="match status" value="1"/>
</dbReference>
<evidence type="ECO:0000313" key="2">
    <source>
        <dbReference type="EMBL" id="PKY71951.1"/>
    </source>
</evidence>
<dbReference type="SUPFAM" id="SSF56784">
    <property type="entry name" value="HAD-like"/>
    <property type="match status" value="1"/>
</dbReference>
<dbReference type="InterPro" id="IPR036412">
    <property type="entry name" value="HAD-like_sf"/>
</dbReference>
<feature type="compositionally biased region" description="Polar residues" evidence="1">
    <location>
        <begin position="579"/>
        <end position="591"/>
    </location>
</feature>
<dbReference type="GO" id="GO:0016791">
    <property type="term" value="F:phosphatase activity"/>
    <property type="evidence" value="ECO:0007669"/>
    <property type="project" value="TreeGrafter"/>
</dbReference>
<accession>A0A2I1ILE8</accession>
<dbReference type="Proteomes" id="UP000235122">
    <property type="component" value="Unassembled WGS sequence"/>
</dbReference>
<gene>
    <name evidence="2" type="ORF">CYJ19_08365</name>
</gene>
<protein>
    <submittedName>
        <fullName evidence="2">Hydrolase</fullName>
    </submittedName>
</protein>
<dbReference type="NCBIfam" id="TIGR01460">
    <property type="entry name" value="HAD-SF-IIA"/>
    <property type="match status" value="1"/>
</dbReference>
<dbReference type="Pfam" id="PF13242">
    <property type="entry name" value="Hydrolase_like"/>
    <property type="match status" value="1"/>
</dbReference>
<organism evidence="2 3">
    <name type="scientific">Winkia neuii</name>
    <dbReference type="NCBI Taxonomy" id="33007"/>
    <lineage>
        <taxon>Bacteria</taxon>
        <taxon>Bacillati</taxon>
        <taxon>Actinomycetota</taxon>
        <taxon>Actinomycetes</taxon>
        <taxon>Actinomycetales</taxon>
        <taxon>Actinomycetaceae</taxon>
        <taxon>Winkia</taxon>
    </lineage>
</organism>
<keyword evidence="2" id="KW-0378">Hydrolase</keyword>
<name>A0A2I1ILE8_9ACTO</name>
<evidence type="ECO:0000313" key="3">
    <source>
        <dbReference type="Proteomes" id="UP000235122"/>
    </source>
</evidence>
<reference evidence="2 3" key="1">
    <citation type="submission" date="2017-12" db="EMBL/GenBank/DDBJ databases">
        <title>Phylogenetic diversity of female urinary microbiome.</title>
        <authorList>
            <person name="Thomas-White K."/>
            <person name="Wolfe A.J."/>
        </authorList>
    </citation>
    <scope>NUCLEOTIDE SEQUENCE [LARGE SCALE GENOMIC DNA]</scope>
    <source>
        <strain evidence="2 3">UMB0402</strain>
    </source>
</reference>
<comment type="caution">
    <text evidence="2">The sequence shown here is derived from an EMBL/GenBank/DDBJ whole genome shotgun (WGS) entry which is preliminary data.</text>
</comment>
<dbReference type="GO" id="GO:0005737">
    <property type="term" value="C:cytoplasm"/>
    <property type="evidence" value="ECO:0007669"/>
    <property type="project" value="TreeGrafter"/>
</dbReference>
<dbReference type="PANTHER" id="PTHR19288">
    <property type="entry name" value="4-NITROPHENYLPHOSPHATASE-RELATED"/>
    <property type="match status" value="1"/>
</dbReference>
<dbReference type="EMBL" id="PKKO01000005">
    <property type="protein sequence ID" value="PKY71951.1"/>
    <property type="molecule type" value="Genomic_DNA"/>
</dbReference>
<dbReference type="AlphaFoldDB" id="A0A2I1ILE8"/>
<dbReference type="STRING" id="33007.HMPREF3198_01743"/>
<sequence length="605" mass="64414">MPTNVKAESLDPAARKALAGLNPDNADIVARHLVMAGSLVDVDPQAAYDHAQAAVARAGRIGAVREAAALSAYACQKYQEALREVRALRRLTGEDTLRAIEADCERGMGKPQKALDIIGDTSTAGMSVADQAELALVASGARADLGEPDAGLLVIDDFLATRKVEDDETLSRLLQVKVDRLRELGRDEEAQQTEAQIPAVPEPLTIVDFDEVVEAEMEYVASDLQGSRKPLNEKYELALVDLDGVAYMGSKPIEHAGSGLMAAKDSGMELVFVTNNASRTRQQVKEKLAGFGIDIDEDKIMTSAMDGVAILKEILPPAAKVLAIGGKGLFAAVTEAGFELVNSADDHPAAVIQGYDASLGWSDLSEAAYAINNGAAFVATNMDATLPTERGFSLGNGSLVQAVIHATGVEPRPGGKPFPGIYRHAVEIAEGSKALCIGDRLDTDIAGARAAGYPVLHLLTGVASAKDVALAKKEERPTYLGLDMRSLLEPVPGPVKTANGDWVCGASRGFRVERGTIQVDEVALGQDSLTLELDDYRALVAAVWEARDHRDRVNVPEIEVVRNREERLEDKDLGERSGSVENEVQAGQSDYSVADSAAVDNEDNE</sequence>
<evidence type="ECO:0000256" key="1">
    <source>
        <dbReference type="SAM" id="MobiDB-lite"/>
    </source>
</evidence>
<dbReference type="Pfam" id="PF13344">
    <property type="entry name" value="Hydrolase_6"/>
    <property type="match status" value="1"/>
</dbReference>
<proteinExistence type="predicted"/>
<feature type="region of interest" description="Disordered" evidence="1">
    <location>
        <begin position="565"/>
        <end position="605"/>
    </location>
</feature>
<dbReference type="InterPro" id="IPR006357">
    <property type="entry name" value="HAD-SF_hydro_IIA"/>
</dbReference>
<keyword evidence="3" id="KW-1185">Reference proteome</keyword>
<dbReference type="Gene3D" id="3.40.50.1000">
    <property type="entry name" value="HAD superfamily/HAD-like"/>
    <property type="match status" value="2"/>
</dbReference>
<feature type="compositionally biased region" description="Basic and acidic residues" evidence="1">
    <location>
        <begin position="565"/>
        <end position="575"/>
    </location>
</feature>
<dbReference type="InterPro" id="IPR023214">
    <property type="entry name" value="HAD_sf"/>
</dbReference>